<evidence type="ECO:0000313" key="3">
    <source>
        <dbReference type="Proteomes" id="UP001281761"/>
    </source>
</evidence>
<evidence type="ECO:0000313" key="2">
    <source>
        <dbReference type="EMBL" id="KAK2948880.1"/>
    </source>
</evidence>
<feature type="compositionally biased region" description="Basic and acidic residues" evidence="1">
    <location>
        <begin position="16"/>
        <end position="31"/>
    </location>
</feature>
<dbReference type="EMBL" id="JARBJD010000167">
    <property type="protein sequence ID" value="KAK2948880.1"/>
    <property type="molecule type" value="Genomic_DNA"/>
</dbReference>
<feature type="region of interest" description="Disordered" evidence="1">
    <location>
        <begin position="91"/>
        <end position="162"/>
    </location>
</feature>
<feature type="region of interest" description="Disordered" evidence="1">
    <location>
        <begin position="1"/>
        <end position="35"/>
    </location>
</feature>
<keyword evidence="3" id="KW-1185">Reference proteome</keyword>
<feature type="compositionally biased region" description="Pro residues" evidence="1">
    <location>
        <begin position="118"/>
        <end position="131"/>
    </location>
</feature>
<dbReference type="Proteomes" id="UP001281761">
    <property type="component" value="Unassembled WGS sequence"/>
</dbReference>
<feature type="compositionally biased region" description="Low complexity" evidence="1">
    <location>
        <begin position="108"/>
        <end position="117"/>
    </location>
</feature>
<protein>
    <submittedName>
        <fullName evidence="2">Uncharacterized protein</fullName>
    </submittedName>
</protein>
<feature type="compositionally biased region" description="Pro residues" evidence="1">
    <location>
        <begin position="94"/>
        <end position="107"/>
    </location>
</feature>
<gene>
    <name evidence="2" type="ORF">BLNAU_16223</name>
</gene>
<reference evidence="2 3" key="1">
    <citation type="journal article" date="2022" name="bioRxiv">
        <title>Genomics of Preaxostyla Flagellates Illuminates Evolutionary Transitions and the Path Towards Mitochondrial Loss.</title>
        <authorList>
            <person name="Novak L.V.F."/>
            <person name="Treitli S.C."/>
            <person name="Pyrih J."/>
            <person name="Halakuc P."/>
            <person name="Pipaliya S.V."/>
            <person name="Vacek V."/>
            <person name="Brzon O."/>
            <person name="Soukal P."/>
            <person name="Eme L."/>
            <person name="Dacks J.B."/>
            <person name="Karnkowska A."/>
            <person name="Elias M."/>
            <person name="Hampl V."/>
        </authorList>
    </citation>
    <scope>NUCLEOTIDE SEQUENCE [LARGE SCALE GENOMIC DNA]</scope>
    <source>
        <strain evidence="2">NAU3</strain>
        <tissue evidence="2">Gut</tissue>
    </source>
</reference>
<comment type="caution">
    <text evidence="2">The sequence shown here is derived from an EMBL/GenBank/DDBJ whole genome shotgun (WGS) entry which is preliminary data.</text>
</comment>
<proteinExistence type="predicted"/>
<dbReference type="PRINTS" id="PR01217">
    <property type="entry name" value="PRICHEXTENSN"/>
</dbReference>
<organism evidence="2 3">
    <name type="scientific">Blattamonas nauphoetae</name>
    <dbReference type="NCBI Taxonomy" id="2049346"/>
    <lineage>
        <taxon>Eukaryota</taxon>
        <taxon>Metamonada</taxon>
        <taxon>Preaxostyla</taxon>
        <taxon>Oxymonadida</taxon>
        <taxon>Blattamonas</taxon>
    </lineage>
</organism>
<accession>A0ABQ9XFA3</accession>
<evidence type="ECO:0000256" key="1">
    <source>
        <dbReference type="SAM" id="MobiDB-lite"/>
    </source>
</evidence>
<sequence>MTELSDDRSQVAAGGMEKRGNGEDEHTREGGFGDCGEGEVECFEFLLLILRQQLERRHTRLVEWPEEEERHKSTEAGSLHQKFRKWRELHRPHSPLPLPSPPLPLPSASPLTTHTLPLPLPLPSPPTPPTPLCLSPHHPHPPAPSASPSPPTPSHSPLPLPHHPHPPTPLCLSLTTHTLPLPSASPSPPTPSHSPHPTRCGVCSWLFIQSTCNARHACLHPSLYIYACAASSPFLAANVLPDLTDILRIAFPCFR</sequence>
<feature type="compositionally biased region" description="Pro residues" evidence="1">
    <location>
        <begin position="141"/>
        <end position="162"/>
    </location>
</feature>
<name>A0ABQ9XFA3_9EUKA</name>